<organism evidence="3 4">
    <name type="scientific">Mortierella isabellina</name>
    <name type="common">Filamentous fungus</name>
    <name type="synonym">Umbelopsis isabellina</name>
    <dbReference type="NCBI Taxonomy" id="91625"/>
    <lineage>
        <taxon>Eukaryota</taxon>
        <taxon>Fungi</taxon>
        <taxon>Fungi incertae sedis</taxon>
        <taxon>Mucoromycota</taxon>
        <taxon>Mucoromycotina</taxon>
        <taxon>Umbelopsidomycetes</taxon>
        <taxon>Umbelopsidales</taxon>
        <taxon>Umbelopsidaceae</taxon>
        <taxon>Umbelopsis</taxon>
    </lineage>
</organism>
<reference evidence="3" key="1">
    <citation type="submission" date="2020-12" db="EMBL/GenBank/DDBJ databases">
        <title>Metabolic potential, ecology and presence of endohyphal bacteria is reflected in genomic diversity of Mucoromycotina.</title>
        <authorList>
            <person name="Muszewska A."/>
            <person name="Okrasinska A."/>
            <person name="Steczkiewicz K."/>
            <person name="Drgas O."/>
            <person name="Orlowska M."/>
            <person name="Perlinska-Lenart U."/>
            <person name="Aleksandrzak-Piekarczyk T."/>
            <person name="Szatraj K."/>
            <person name="Zielenkiewicz U."/>
            <person name="Pilsyk S."/>
            <person name="Malc E."/>
            <person name="Mieczkowski P."/>
            <person name="Kruszewska J.S."/>
            <person name="Biernat P."/>
            <person name="Pawlowska J."/>
        </authorList>
    </citation>
    <scope>NUCLEOTIDE SEQUENCE</scope>
    <source>
        <strain evidence="3">WA0000067209</strain>
    </source>
</reference>
<protein>
    <submittedName>
        <fullName evidence="3">Uncharacterized protein</fullName>
    </submittedName>
</protein>
<accession>A0A8H7Q3Z0</accession>
<evidence type="ECO:0000256" key="1">
    <source>
        <dbReference type="SAM" id="Coils"/>
    </source>
</evidence>
<dbReference type="EMBL" id="JAEPQZ010000002">
    <property type="protein sequence ID" value="KAG2184873.1"/>
    <property type="molecule type" value="Genomic_DNA"/>
</dbReference>
<evidence type="ECO:0000313" key="3">
    <source>
        <dbReference type="EMBL" id="KAG2184873.1"/>
    </source>
</evidence>
<name>A0A8H7Q3Z0_MORIS</name>
<proteinExistence type="predicted"/>
<keyword evidence="4" id="KW-1185">Reference proteome</keyword>
<feature type="coiled-coil region" evidence="1">
    <location>
        <begin position="198"/>
        <end position="225"/>
    </location>
</feature>
<dbReference type="AlphaFoldDB" id="A0A8H7Q3Z0"/>
<feature type="region of interest" description="Disordered" evidence="2">
    <location>
        <begin position="113"/>
        <end position="137"/>
    </location>
</feature>
<gene>
    <name evidence="3" type="ORF">INT43_000786</name>
</gene>
<sequence>MDCSRLYPSPTIFESYPNSLYYSTYSHTAPHYGIDYNTYNEPCLPIFGFPSYSVPEPLTPVFSEPSVVSAVTITEVPSRKRKRANQSLQGMLNHLHVTEFFYQNLMTDTNFPFVPKDSPKDQKKTHPTAPQKANSAAKSATTINEITVLENDLGYLQDSWASIHIVLDSLKNAFLVTPFEGANEQQLDELDRELGIAYDDLMIQVRQLDRALKQLDGKISKLQVSQPACS</sequence>
<dbReference type="Proteomes" id="UP000654370">
    <property type="component" value="Unassembled WGS sequence"/>
</dbReference>
<dbReference type="OrthoDB" id="2384695at2759"/>
<keyword evidence="1" id="KW-0175">Coiled coil</keyword>
<evidence type="ECO:0000256" key="2">
    <source>
        <dbReference type="SAM" id="MobiDB-lite"/>
    </source>
</evidence>
<evidence type="ECO:0000313" key="4">
    <source>
        <dbReference type="Proteomes" id="UP000654370"/>
    </source>
</evidence>
<comment type="caution">
    <text evidence="3">The sequence shown here is derived from an EMBL/GenBank/DDBJ whole genome shotgun (WGS) entry which is preliminary data.</text>
</comment>